<dbReference type="AlphaFoldDB" id="A0A381QJS0"/>
<organism evidence="1">
    <name type="scientific">marine metagenome</name>
    <dbReference type="NCBI Taxonomy" id="408172"/>
    <lineage>
        <taxon>unclassified sequences</taxon>
        <taxon>metagenomes</taxon>
        <taxon>ecological metagenomes</taxon>
    </lineage>
</organism>
<dbReference type="EMBL" id="UINC01001392">
    <property type="protein sequence ID" value="SUZ79555.1"/>
    <property type="molecule type" value="Genomic_DNA"/>
</dbReference>
<reference evidence="1" key="1">
    <citation type="submission" date="2018-05" db="EMBL/GenBank/DDBJ databases">
        <authorList>
            <person name="Lanie J.A."/>
            <person name="Ng W.-L."/>
            <person name="Kazmierczak K.M."/>
            <person name="Andrzejewski T.M."/>
            <person name="Davidsen T.M."/>
            <person name="Wayne K.J."/>
            <person name="Tettelin H."/>
            <person name="Glass J.I."/>
            <person name="Rusch D."/>
            <person name="Podicherti R."/>
            <person name="Tsui H.-C.T."/>
            <person name="Winkler M.E."/>
        </authorList>
    </citation>
    <scope>NUCLEOTIDE SEQUENCE</scope>
</reference>
<evidence type="ECO:0000313" key="1">
    <source>
        <dbReference type="EMBL" id="SUZ79555.1"/>
    </source>
</evidence>
<gene>
    <name evidence="1" type="ORF">METZ01_LOCUS32409</name>
</gene>
<protein>
    <submittedName>
        <fullName evidence="1">Uncharacterized protein</fullName>
    </submittedName>
</protein>
<name>A0A381QJS0_9ZZZZ</name>
<proteinExistence type="predicted"/>
<accession>A0A381QJS0</accession>
<sequence length="40" mass="4377">MRIAHAGSERFSSLIFCNKAMDRPPPAESPATKISSDFIP</sequence>